<dbReference type="EMBL" id="CP036526">
    <property type="protein sequence ID" value="QDT11790.1"/>
    <property type="molecule type" value="Genomic_DNA"/>
</dbReference>
<gene>
    <name evidence="3" type="ORF">K239x_37900</name>
</gene>
<feature type="domain" description="Phospholipid/glycerol acyltransferase" evidence="2">
    <location>
        <begin position="54"/>
        <end position="173"/>
    </location>
</feature>
<organism evidence="3 4">
    <name type="scientific">Stieleria marina</name>
    <dbReference type="NCBI Taxonomy" id="1930275"/>
    <lineage>
        <taxon>Bacteria</taxon>
        <taxon>Pseudomonadati</taxon>
        <taxon>Planctomycetota</taxon>
        <taxon>Planctomycetia</taxon>
        <taxon>Pirellulales</taxon>
        <taxon>Pirellulaceae</taxon>
        <taxon>Stieleria</taxon>
    </lineage>
</organism>
<name>A0A517NXE5_9BACT</name>
<dbReference type="OrthoDB" id="152799at2"/>
<evidence type="ECO:0000256" key="1">
    <source>
        <dbReference type="SAM" id="MobiDB-lite"/>
    </source>
</evidence>
<evidence type="ECO:0000259" key="2">
    <source>
        <dbReference type="SMART" id="SM00563"/>
    </source>
</evidence>
<dbReference type="AlphaFoldDB" id="A0A517NXE5"/>
<dbReference type="Pfam" id="PF01553">
    <property type="entry name" value="Acyltransferase"/>
    <property type="match status" value="1"/>
</dbReference>
<dbReference type="RefSeq" id="WP_145419566.1">
    <property type="nucleotide sequence ID" value="NZ_CP036526.1"/>
</dbReference>
<dbReference type="InterPro" id="IPR002123">
    <property type="entry name" value="Plipid/glycerol_acylTrfase"/>
</dbReference>
<evidence type="ECO:0000313" key="4">
    <source>
        <dbReference type="Proteomes" id="UP000319817"/>
    </source>
</evidence>
<proteinExistence type="predicted"/>
<dbReference type="Proteomes" id="UP000319817">
    <property type="component" value="Chromosome"/>
</dbReference>
<feature type="region of interest" description="Disordered" evidence="1">
    <location>
        <begin position="260"/>
        <end position="281"/>
    </location>
</feature>
<sequence length="281" mass="31982">MNERSSDQSPPPVTSWLQNGFHRFLSGYLRRHFHAVAITREQRSESTISDQEPLIVYVNHPSWWDPLLAHFLNRQLFPNRQFYAPIDADALAQYRVFAKLGFFGVQSEVMAGASQFLKVSKRILTAPNTALWLTPEGRFADPRDHQAPMMPGLAHVCSKMQSGCVLPLAMEYVFWEERLPVCLVQQGDPIRIADVPQQSSSQDAKSHWNELLCSRLRESQIRLSQMAIARSSEPFENLLHGKKGAGVFYDTMRRLRSLASGRSVRVSHGDQFSDSTERTQP</sequence>
<protein>
    <recommendedName>
        <fullName evidence="2">Phospholipid/glycerol acyltransferase domain-containing protein</fullName>
    </recommendedName>
</protein>
<evidence type="ECO:0000313" key="3">
    <source>
        <dbReference type="EMBL" id="QDT11790.1"/>
    </source>
</evidence>
<reference evidence="3 4" key="1">
    <citation type="submission" date="2019-02" db="EMBL/GenBank/DDBJ databases">
        <title>Deep-cultivation of Planctomycetes and their phenomic and genomic characterization uncovers novel biology.</title>
        <authorList>
            <person name="Wiegand S."/>
            <person name="Jogler M."/>
            <person name="Boedeker C."/>
            <person name="Pinto D."/>
            <person name="Vollmers J."/>
            <person name="Rivas-Marin E."/>
            <person name="Kohn T."/>
            <person name="Peeters S.H."/>
            <person name="Heuer A."/>
            <person name="Rast P."/>
            <person name="Oberbeckmann S."/>
            <person name="Bunk B."/>
            <person name="Jeske O."/>
            <person name="Meyerdierks A."/>
            <person name="Storesund J.E."/>
            <person name="Kallscheuer N."/>
            <person name="Luecker S."/>
            <person name="Lage O.M."/>
            <person name="Pohl T."/>
            <person name="Merkel B.J."/>
            <person name="Hornburger P."/>
            <person name="Mueller R.-W."/>
            <person name="Bruemmer F."/>
            <person name="Labrenz M."/>
            <person name="Spormann A.M."/>
            <person name="Op den Camp H."/>
            <person name="Overmann J."/>
            <person name="Amann R."/>
            <person name="Jetten M.S.M."/>
            <person name="Mascher T."/>
            <person name="Medema M.H."/>
            <person name="Devos D.P."/>
            <person name="Kaster A.-K."/>
            <person name="Ovreas L."/>
            <person name="Rohde M."/>
            <person name="Galperin M.Y."/>
            <person name="Jogler C."/>
        </authorList>
    </citation>
    <scope>NUCLEOTIDE SEQUENCE [LARGE SCALE GENOMIC DNA]</scope>
    <source>
        <strain evidence="3 4">K23_9</strain>
    </source>
</reference>
<keyword evidence="4" id="KW-1185">Reference proteome</keyword>
<dbReference type="GO" id="GO:0016746">
    <property type="term" value="F:acyltransferase activity"/>
    <property type="evidence" value="ECO:0007669"/>
    <property type="project" value="InterPro"/>
</dbReference>
<dbReference type="CDD" id="cd06551">
    <property type="entry name" value="LPLAT"/>
    <property type="match status" value="1"/>
</dbReference>
<dbReference type="SMART" id="SM00563">
    <property type="entry name" value="PlsC"/>
    <property type="match status" value="1"/>
</dbReference>
<accession>A0A517NXE5</accession>